<gene>
    <name evidence="2" type="ORF">SAMN05421881_10993</name>
</gene>
<sequence>MPSEKSIGKPCAGKLHARFDEEGLVRLPMEWLLRHRQTKGAETDKQVLMAIKTSPLLYPSCAYGLLASVAKATHQGKKPDEARRTRQSSGGMWHHQQRPMA</sequence>
<evidence type="ECO:0000256" key="1">
    <source>
        <dbReference type="SAM" id="MobiDB-lite"/>
    </source>
</evidence>
<feature type="region of interest" description="Disordered" evidence="1">
    <location>
        <begin position="72"/>
        <end position="101"/>
    </location>
</feature>
<reference evidence="2 3" key="1">
    <citation type="submission" date="2016-10" db="EMBL/GenBank/DDBJ databases">
        <authorList>
            <person name="de Groot N.N."/>
        </authorList>
    </citation>
    <scope>NUCLEOTIDE SEQUENCE [LARGE SCALE GENOMIC DNA]</scope>
    <source>
        <strain evidence="2 3">Nm1</strain>
    </source>
</reference>
<evidence type="ECO:0000313" key="2">
    <source>
        <dbReference type="EMBL" id="SDZ00698.1"/>
    </source>
</evidence>
<proteinExistence type="predicted"/>
<evidence type="ECO:0000313" key="3">
    <source>
        <dbReference type="Proteomes" id="UP000198640"/>
    </source>
</evidence>
<accession>A0A1H3PI74</accession>
<organism evidence="2 3">
    <name type="scientific">Nitrosomonas halophila</name>
    <dbReference type="NCBI Taxonomy" id="44576"/>
    <lineage>
        <taxon>Bacteria</taxon>
        <taxon>Pseudomonadati</taxon>
        <taxon>Pseudomonadota</taxon>
        <taxon>Betaproteobacteria</taxon>
        <taxon>Nitrosomonadales</taxon>
        <taxon>Nitrosomonadaceae</taxon>
        <taxon>Nitrosomonas</taxon>
    </lineage>
</organism>
<name>A0A1H3PI74_9PROT</name>
<keyword evidence="3" id="KW-1185">Reference proteome</keyword>
<dbReference type="EMBL" id="FNOY01000099">
    <property type="protein sequence ID" value="SDZ00698.1"/>
    <property type="molecule type" value="Genomic_DNA"/>
</dbReference>
<protein>
    <submittedName>
        <fullName evidence="2">Uncharacterized protein</fullName>
    </submittedName>
</protein>
<dbReference type="AlphaFoldDB" id="A0A1H3PI74"/>
<dbReference type="Proteomes" id="UP000198640">
    <property type="component" value="Unassembled WGS sequence"/>
</dbReference>